<dbReference type="EC" id="2.7.7.7" evidence="2"/>
<dbReference type="InterPro" id="IPR023211">
    <property type="entry name" value="DNA_pol_palm_dom_sf"/>
</dbReference>
<dbReference type="SUPFAM" id="SSF56672">
    <property type="entry name" value="DNA/RNA polymerases"/>
    <property type="match status" value="1"/>
</dbReference>
<keyword evidence="6" id="KW-0540">Nuclease</keyword>
<dbReference type="Pfam" id="PF03175">
    <property type="entry name" value="DNA_pol_B_2"/>
    <property type="match status" value="1"/>
</dbReference>
<evidence type="ECO:0000256" key="10">
    <source>
        <dbReference type="ARBA" id="ARBA00023109"/>
    </source>
</evidence>
<comment type="similarity">
    <text evidence="1">Belongs to the DNA polymerase type-B family.</text>
</comment>
<dbReference type="InterPro" id="IPR043502">
    <property type="entry name" value="DNA/RNA_pol_sf"/>
</dbReference>
<keyword evidence="8" id="KW-0269">Exonuclease</keyword>
<dbReference type="EMBL" id="BK032736">
    <property type="protein sequence ID" value="DAF57638.1"/>
    <property type="molecule type" value="Genomic_DNA"/>
</dbReference>
<dbReference type="InterPro" id="IPR012337">
    <property type="entry name" value="RNaseH-like_sf"/>
</dbReference>
<dbReference type="GO" id="GO:0004527">
    <property type="term" value="F:exonuclease activity"/>
    <property type="evidence" value="ECO:0007669"/>
    <property type="project" value="UniProtKB-KW"/>
</dbReference>
<proteinExistence type="inferred from homology"/>
<dbReference type="Gene3D" id="3.90.1600.10">
    <property type="entry name" value="Palm domain of DNA polymerase"/>
    <property type="match status" value="1"/>
</dbReference>
<evidence type="ECO:0000256" key="7">
    <source>
        <dbReference type="ARBA" id="ARBA00022801"/>
    </source>
</evidence>
<dbReference type="PANTHER" id="PTHR33568:SF3">
    <property type="entry name" value="DNA-DIRECTED DNA POLYMERASE"/>
    <property type="match status" value="1"/>
</dbReference>
<dbReference type="GO" id="GO:0000166">
    <property type="term" value="F:nucleotide binding"/>
    <property type="evidence" value="ECO:0007669"/>
    <property type="project" value="InterPro"/>
</dbReference>
<dbReference type="Gene3D" id="1.10.287.690">
    <property type="entry name" value="Helix hairpin bin"/>
    <property type="match status" value="1"/>
</dbReference>
<evidence type="ECO:0000256" key="12">
    <source>
        <dbReference type="ARBA" id="ARBA00049244"/>
    </source>
</evidence>
<keyword evidence="5" id="KW-0235">DNA replication</keyword>
<dbReference type="GO" id="GO:0003677">
    <property type="term" value="F:DNA binding"/>
    <property type="evidence" value="ECO:0007669"/>
    <property type="project" value="UniProtKB-KW"/>
</dbReference>
<dbReference type="GO" id="GO:0003887">
    <property type="term" value="F:DNA-directed DNA polymerase activity"/>
    <property type="evidence" value="ECO:0007669"/>
    <property type="project" value="UniProtKB-KW"/>
</dbReference>
<keyword evidence="7" id="KW-0378">Hydrolase</keyword>
<keyword evidence="11" id="KW-0238">DNA-binding</keyword>
<feature type="domain" description="DNA-directed DNA polymerase family B mitochondria/virus" evidence="13">
    <location>
        <begin position="144"/>
        <end position="476"/>
    </location>
</feature>
<keyword evidence="4" id="KW-0548">Nucleotidyltransferase</keyword>
<accession>A0A8S5T314</accession>
<organism evidence="14">
    <name type="scientific">Podoviridae sp. ctpVv1</name>
    <dbReference type="NCBI Taxonomy" id="2827748"/>
    <lineage>
        <taxon>Viruses</taxon>
        <taxon>Duplodnaviria</taxon>
        <taxon>Heunggongvirae</taxon>
        <taxon>Uroviricota</taxon>
        <taxon>Caudoviricetes</taxon>
    </lineage>
</organism>
<evidence type="ECO:0000256" key="9">
    <source>
        <dbReference type="ARBA" id="ARBA00022932"/>
    </source>
</evidence>
<evidence type="ECO:0000256" key="2">
    <source>
        <dbReference type="ARBA" id="ARBA00012417"/>
    </source>
</evidence>
<keyword evidence="9" id="KW-0239">DNA-directed DNA polymerase</keyword>
<evidence type="ECO:0000256" key="1">
    <source>
        <dbReference type="ARBA" id="ARBA00005755"/>
    </source>
</evidence>
<evidence type="ECO:0000256" key="8">
    <source>
        <dbReference type="ARBA" id="ARBA00022839"/>
    </source>
</evidence>
<dbReference type="PANTHER" id="PTHR33568">
    <property type="entry name" value="DNA POLYMERASE"/>
    <property type="match status" value="1"/>
</dbReference>
<dbReference type="PRINTS" id="PR00106">
    <property type="entry name" value="DNAPOLB"/>
</dbReference>
<dbReference type="GO" id="GO:0039693">
    <property type="term" value="P:viral DNA genome replication"/>
    <property type="evidence" value="ECO:0007669"/>
    <property type="project" value="UniProtKB-KW"/>
</dbReference>
<evidence type="ECO:0000256" key="4">
    <source>
        <dbReference type="ARBA" id="ARBA00022695"/>
    </source>
</evidence>
<dbReference type="SUPFAM" id="SSF53098">
    <property type="entry name" value="Ribonuclease H-like"/>
    <property type="match status" value="1"/>
</dbReference>
<dbReference type="PROSITE" id="PS00116">
    <property type="entry name" value="DNA_POLYMERASE_B"/>
    <property type="match status" value="1"/>
</dbReference>
<dbReference type="InterPro" id="IPR036397">
    <property type="entry name" value="RNaseH_sf"/>
</dbReference>
<evidence type="ECO:0000256" key="11">
    <source>
        <dbReference type="ARBA" id="ARBA00023125"/>
    </source>
</evidence>
<comment type="catalytic activity">
    <reaction evidence="12">
        <text>DNA(n) + a 2'-deoxyribonucleoside 5'-triphosphate = DNA(n+1) + diphosphate</text>
        <dbReference type="Rhea" id="RHEA:22508"/>
        <dbReference type="Rhea" id="RHEA-COMP:17339"/>
        <dbReference type="Rhea" id="RHEA-COMP:17340"/>
        <dbReference type="ChEBI" id="CHEBI:33019"/>
        <dbReference type="ChEBI" id="CHEBI:61560"/>
        <dbReference type="ChEBI" id="CHEBI:173112"/>
        <dbReference type="EC" id="2.7.7.7"/>
    </reaction>
</comment>
<evidence type="ECO:0000256" key="5">
    <source>
        <dbReference type="ARBA" id="ARBA00022705"/>
    </source>
</evidence>
<protein>
    <recommendedName>
        <fullName evidence="2">DNA-directed DNA polymerase</fullName>
        <ecNumber evidence="2">2.7.7.7</ecNumber>
    </recommendedName>
</protein>
<evidence type="ECO:0000313" key="14">
    <source>
        <dbReference type="EMBL" id="DAF57638.1"/>
    </source>
</evidence>
<dbReference type="InterPro" id="IPR017964">
    <property type="entry name" value="DNA-dir_DNA_pol_B_CS"/>
</dbReference>
<dbReference type="Gene3D" id="4.10.80.20">
    <property type="entry name" value="DNA polymerase, domain 5"/>
    <property type="match status" value="1"/>
</dbReference>
<dbReference type="InterPro" id="IPR006172">
    <property type="entry name" value="DNA-dir_DNA_pol_B"/>
</dbReference>
<evidence type="ECO:0000256" key="6">
    <source>
        <dbReference type="ARBA" id="ARBA00022722"/>
    </source>
</evidence>
<keyword evidence="10" id="KW-1194">Viral DNA replication</keyword>
<dbReference type="Gene3D" id="3.30.1770.10">
    <property type="entry name" value="TPR 1 domain of DNA polymerase"/>
    <property type="match status" value="1"/>
</dbReference>
<sequence length="571" mass="65684">MIPLTYSWDFETLVQSPTRVWAWSQVNVFNYSDVTTGNDMESFIQEISRHSCKGFFHNLKFDGDFLISYLLKNDYEHVLSTKKMKPKTFNILMSDMGQLYRITICFHKGVIVQINDSLKLLPFKVEKIAKDFDLELDGKKIRKLEIDYKAYRPVGHVLTDEEKEYVIYDTLIMAMALNYMLKRGMSKLTIGSNALHNYKTTLNNKTDFQQLFPLVTPAQDAFIRKAYKGGFVYCAPKYKGKILKEGIVLDVNSLYPSQMRDHNNPYPVGKPVYFKGEYKDDPEMPLYVQHLFAEFEVKKDHLPTIQVKNNFSSFSPTDYLESSRGELVELTLTSVDLKLFFDHYDVITYRPIDGMKFHQKIGLFDDYIDHWNQEKMDAAKDKNPSKRALAKLMNNNLYGKFGTNTDGTGKYPVLEDGIVHYKRGERTLRNPVYIPVACFVTAYARNVTIRSAQAVYDRFAYADTDSLHLVGLHEPDGLWVDPYELGAWKHESTFVKAKFLRAKTYIEYGCDGTIIKEDELSLKVTCAGMPKACHSQVTFDNFKVGAVYTGKLIPKHVDGGIVLEDTTFKIT</sequence>
<dbReference type="InterPro" id="IPR004868">
    <property type="entry name" value="DNA-dir_DNA_pol_B_mt/vir"/>
</dbReference>
<dbReference type="Gene3D" id="3.30.420.10">
    <property type="entry name" value="Ribonuclease H-like superfamily/Ribonuclease H"/>
    <property type="match status" value="1"/>
</dbReference>
<keyword evidence="3" id="KW-0808">Transferase</keyword>
<dbReference type="Gene3D" id="4.10.80.30">
    <property type="entry name" value="DNA polymerase, domain 6"/>
    <property type="match status" value="1"/>
</dbReference>
<reference evidence="14" key="1">
    <citation type="journal article" date="2021" name="Proc. Natl. Acad. Sci. U.S.A.">
        <title>A Catalog of Tens of Thousands of Viruses from Human Metagenomes Reveals Hidden Associations with Chronic Diseases.</title>
        <authorList>
            <person name="Tisza M.J."/>
            <person name="Buck C.B."/>
        </authorList>
    </citation>
    <scope>NUCLEOTIDE SEQUENCE</scope>
    <source>
        <strain evidence="14">CtpVv1</strain>
    </source>
</reference>
<evidence type="ECO:0000259" key="13">
    <source>
        <dbReference type="Pfam" id="PF03175"/>
    </source>
</evidence>
<name>A0A8S5T314_9CAUD</name>
<dbReference type="GO" id="GO:0006260">
    <property type="term" value="P:DNA replication"/>
    <property type="evidence" value="ECO:0007669"/>
    <property type="project" value="UniProtKB-KW"/>
</dbReference>
<evidence type="ECO:0000256" key="3">
    <source>
        <dbReference type="ARBA" id="ARBA00022679"/>
    </source>
</evidence>